<organism evidence="1 2">
    <name type="scientific">Catharanthus roseus</name>
    <name type="common">Madagascar periwinkle</name>
    <name type="synonym">Vinca rosea</name>
    <dbReference type="NCBI Taxonomy" id="4058"/>
    <lineage>
        <taxon>Eukaryota</taxon>
        <taxon>Viridiplantae</taxon>
        <taxon>Streptophyta</taxon>
        <taxon>Embryophyta</taxon>
        <taxon>Tracheophyta</taxon>
        <taxon>Spermatophyta</taxon>
        <taxon>Magnoliopsida</taxon>
        <taxon>eudicotyledons</taxon>
        <taxon>Gunneridae</taxon>
        <taxon>Pentapetalae</taxon>
        <taxon>asterids</taxon>
        <taxon>lamiids</taxon>
        <taxon>Gentianales</taxon>
        <taxon>Apocynaceae</taxon>
        <taxon>Rauvolfioideae</taxon>
        <taxon>Vinceae</taxon>
        <taxon>Catharanthinae</taxon>
        <taxon>Catharanthus</taxon>
    </lineage>
</organism>
<protein>
    <submittedName>
        <fullName evidence="1">Uncharacterized protein</fullName>
    </submittedName>
</protein>
<comment type="caution">
    <text evidence="1">The sequence shown here is derived from an EMBL/GenBank/DDBJ whole genome shotgun (WGS) entry which is preliminary data.</text>
</comment>
<reference evidence="2" key="1">
    <citation type="journal article" date="2023" name="Nat. Plants">
        <title>Single-cell RNA sequencing provides a high-resolution roadmap for understanding the multicellular compartmentation of specialized metabolism.</title>
        <authorList>
            <person name="Sun S."/>
            <person name="Shen X."/>
            <person name="Li Y."/>
            <person name="Li Y."/>
            <person name="Wang S."/>
            <person name="Li R."/>
            <person name="Zhang H."/>
            <person name="Shen G."/>
            <person name="Guo B."/>
            <person name="Wei J."/>
            <person name="Xu J."/>
            <person name="St-Pierre B."/>
            <person name="Chen S."/>
            <person name="Sun C."/>
        </authorList>
    </citation>
    <scope>NUCLEOTIDE SEQUENCE [LARGE SCALE GENOMIC DNA]</scope>
</reference>
<sequence length="104" mass="12301">MAREYVKTSYRSHEKTRGFSYQVFKEKHNFYYGGCYGVNAYDGSDHGHGNFTPRRYDGIGNFSSHAKSYGHTSYDDYVGHKRVNVRNDHYEHSYDREIHDESMQ</sequence>
<proteinExistence type="predicted"/>
<dbReference type="Proteomes" id="UP001060085">
    <property type="component" value="Linkage Group LG04"/>
</dbReference>
<evidence type="ECO:0000313" key="2">
    <source>
        <dbReference type="Proteomes" id="UP001060085"/>
    </source>
</evidence>
<gene>
    <name evidence="1" type="ORF">M9H77_16157</name>
</gene>
<accession>A0ACC0B097</accession>
<name>A0ACC0B097_CATRO</name>
<dbReference type="EMBL" id="CM044704">
    <property type="protein sequence ID" value="KAI5666304.1"/>
    <property type="molecule type" value="Genomic_DNA"/>
</dbReference>
<keyword evidence="2" id="KW-1185">Reference proteome</keyword>
<evidence type="ECO:0000313" key="1">
    <source>
        <dbReference type="EMBL" id="KAI5666304.1"/>
    </source>
</evidence>